<protein>
    <submittedName>
        <fullName evidence="1">Uncharacterized protein</fullName>
    </submittedName>
</protein>
<gene>
    <name evidence="1" type="ORF">GCM10011339_02440</name>
</gene>
<evidence type="ECO:0000313" key="2">
    <source>
        <dbReference type="Proteomes" id="UP000647339"/>
    </source>
</evidence>
<dbReference type="Gene3D" id="2.60.40.1180">
    <property type="entry name" value="Golgi alpha-mannosidase II"/>
    <property type="match status" value="1"/>
</dbReference>
<reference evidence="2" key="1">
    <citation type="journal article" date="2019" name="Int. J. Syst. Evol. Microbiol.">
        <title>The Global Catalogue of Microorganisms (GCM) 10K type strain sequencing project: providing services to taxonomists for standard genome sequencing and annotation.</title>
        <authorList>
            <consortium name="The Broad Institute Genomics Platform"/>
            <consortium name="The Broad Institute Genome Sequencing Center for Infectious Disease"/>
            <person name="Wu L."/>
            <person name="Ma J."/>
        </authorList>
    </citation>
    <scope>NUCLEOTIDE SEQUENCE [LARGE SCALE GENOMIC DNA]</scope>
    <source>
        <strain evidence="2">CGMCC 1.15407</strain>
    </source>
</reference>
<evidence type="ECO:0000313" key="1">
    <source>
        <dbReference type="EMBL" id="GGF18046.1"/>
    </source>
</evidence>
<sequence>MVVFNRPINGALRIKTPSKISLGKVYDLNNPKKTYTPEEIHRNEYFIHLDKEDLTAPKVIVIKHLRTGGETKGYEKAKT</sequence>
<dbReference type="Proteomes" id="UP000647339">
    <property type="component" value="Unassembled WGS sequence"/>
</dbReference>
<dbReference type="EMBL" id="BMIU01000001">
    <property type="protein sequence ID" value="GGF18046.1"/>
    <property type="molecule type" value="Genomic_DNA"/>
</dbReference>
<dbReference type="InterPro" id="IPR013780">
    <property type="entry name" value="Glyco_hydro_b"/>
</dbReference>
<dbReference type="RefSeq" id="WP_137402517.1">
    <property type="nucleotide sequence ID" value="NZ_BMIU01000001.1"/>
</dbReference>
<name>A0ABQ1UI89_9BACT</name>
<proteinExistence type="predicted"/>
<accession>A0ABQ1UI89</accession>
<comment type="caution">
    <text evidence="1">The sequence shown here is derived from an EMBL/GenBank/DDBJ whole genome shotgun (WGS) entry which is preliminary data.</text>
</comment>
<keyword evidence="2" id="KW-1185">Reference proteome</keyword>
<organism evidence="1 2">
    <name type="scientific">Echinicola rosea</name>
    <dbReference type="NCBI Taxonomy" id="1807691"/>
    <lineage>
        <taxon>Bacteria</taxon>
        <taxon>Pseudomonadati</taxon>
        <taxon>Bacteroidota</taxon>
        <taxon>Cytophagia</taxon>
        <taxon>Cytophagales</taxon>
        <taxon>Cyclobacteriaceae</taxon>
        <taxon>Echinicola</taxon>
    </lineage>
</organism>